<sequence>MSPAPNLRSQGRFDSRRQLFFIIFKPVATCAAHQREYAQELGHAELVHWETLEALVEAAASSHMAPRFSGLISAQRSPVVMLVEVVEEVGRIYCRPTAVLLTLHEFRRMTEGDWGGRGEVDKTRKKTVGFYVNPQIAPLINPGQQAKNGQGMRNPTPASLTWCVGYARLLAFWGVSPVAWRGWMVNWPEMGTAVAKSQGPR</sequence>
<gene>
    <name evidence="1" type="ORF">DHEL01_v205182</name>
</gene>
<dbReference type="InParanoid" id="A0A2P5I1R8"/>
<reference evidence="1" key="1">
    <citation type="submission" date="2017-09" db="EMBL/GenBank/DDBJ databases">
        <title>Polyketide synthases of a Diaporthe helianthi virulent isolate.</title>
        <authorList>
            <person name="Baroncelli R."/>
        </authorList>
    </citation>
    <scope>NUCLEOTIDE SEQUENCE [LARGE SCALE GENOMIC DNA]</scope>
    <source>
        <strain evidence="1">7/96</strain>
    </source>
</reference>
<accession>A0A2P5I1R8</accession>
<evidence type="ECO:0000313" key="1">
    <source>
        <dbReference type="EMBL" id="POS76430.1"/>
    </source>
</evidence>
<dbReference type="Proteomes" id="UP000094444">
    <property type="component" value="Unassembled WGS sequence"/>
</dbReference>
<keyword evidence="2" id="KW-1185">Reference proteome</keyword>
<comment type="caution">
    <text evidence="1">The sequence shown here is derived from an EMBL/GenBank/DDBJ whole genome shotgun (WGS) entry which is preliminary data.</text>
</comment>
<dbReference type="EMBL" id="MAVT02000370">
    <property type="protein sequence ID" value="POS76430.1"/>
    <property type="molecule type" value="Genomic_DNA"/>
</dbReference>
<dbReference type="AlphaFoldDB" id="A0A2P5I1R8"/>
<evidence type="ECO:0000313" key="2">
    <source>
        <dbReference type="Proteomes" id="UP000094444"/>
    </source>
</evidence>
<organism evidence="1 2">
    <name type="scientific">Diaporthe helianthi</name>
    <dbReference type="NCBI Taxonomy" id="158607"/>
    <lineage>
        <taxon>Eukaryota</taxon>
        <taxon>Fungi</taxon>
        <taxon>Dikarya</taxon>
        <taxon>Ascomycota</taxon>
        <taxon>Pezizomycotina</taxon>
        <taxon>Sordariomycetes</taxon>
        <taxon>Sordariomycetidae</taxon>
        <taxon>Diaporthales</taxon>
        <taxon>Diaporthaceae</taxon>
        <taxon>Diaporthe</taxon>
    </lineage>
</organism>
<protein>
    <submittedName>
        <fullName evidence="1">Uncharacterized protein</fullName>
    </submittedName>
</protein>
<name>A0A2P5I1R8_DIAHE</name>
<proteinExistence type="predicted"/>